<dbReference type="InterPro" id="IPR009057">
    <property type="entry name" value="Homeodomain-like_sf"/>
</dbReference>
<keyword evidence="1" id="KW-0805">Transcription regulation</keyword>
<dbReference type="SUPFAM" id="SSF53697">
    <property type="entry name" value="SIS domain"/>
    <property type="match status" value="1"/>
</dbReference>
<name>A0A6N7KMA4_9ACTN</name>
<feature type="domain" description="SIS" evidence="5">
    <location>
        <begin position="129"/>
        <end position="269"/>
    </location>
</feature>
<dbReference type="InterPro" id="IPR046348">
    <property type="entry name" value="SIS_dom_sf"/>
</dbReference>
<dbReference type="GO" id="GO:0003677">
    <property type="term" value="F:DNA binding"/>
    <property type="evidence" value="ECO:0007669"/>
    <property type="project" value="UniProtKB-KW"/>
</dbReference>
<dbReference type="Pfam" id="PF01380">
    <property type="entry name" value="SIS"/>
    <property type="match status" value="1"/>
</dbReference>
<keyword evidence="3" id="KW-0804">Transcription</keyword>
<dbReference type="InterPro" id="IPR047640">
    <property type="entry name" value="RpiR-like"/>
</dbReference>
<keyword evidence="7" id="KW-1185">Reference proteome</keyword>
<dbReference type="GO" id="GO:0003700">
    <property type="term" value="F:DNA-binding transcription factor activity"/>
    <property type="evidence" value="ECO:0007669"/>
    <property type="project" value="InterPro"/>
</dbReference>
<dbReference type="EMBL" id="WBOF01000001">
    <property type="protein sequence ID" value="MQS11578.1"/>
    <property type="molecule type" value="Genomic_DNA"/>
</dbReference>
<accession>A0A6N7KMA4</accession>
<dbReference type="Gene3D" id="1.10.10.10">
    <property type="entry name" value="Winged helix-like DNA-binding domain superfamily/Winged helix DNA-binding domain"/>
    <property type="match status" value="1"/>
</dbReference>
<dbReference type="PANTHER" id="PTHR30514:SF1">
    <property type="entry name" value="HTH-TYPE TRANSCRIPTIONAL REGULATOR HEXR-RELATED"/>
    <property type="match status" value="1"/>
</dbReference>
<organism evidence="6 7">
    <name type="scientific">Streptomyces kaniharaensis</name>
    <dbReference type="NCBI Taxonomy" id="212423"/>
    <lineage>
        <taxon>Bacteria</taxon>
        <taxon>Bacillati</taxon>
        <taxon>Actinomycetota</taxon>
        <taxon>Actinomycetes</taxon>
        <taxon>Kitasatosporales</taxon>
        <taxon>Streptomycetaceae</taxon>
        <taxon>Streptomyces</taxon>
    </lineage>
</organism>
<gene>
    <name evidence="6" type="ORF">F7Q99_04575</name>
</gene>
<dbReference type="InterPro" id="IPR000281">
    <property type="entry name" value="HTH_RpiR"/>
</dbReference>
<dbReference type="CDD" id="cd05013">
    <property type="entry name" value="SIS_RpiR"/>
    <property type="match status" value="1"/>
</dbReference>
<protein>
    <submittedName>
        <fullName evidence="6">MurR/RpiR family transcriptional regulator</fullName>
    </submittedName>
</protein>
<dbReference type="Pfam" id="PF01418">
    <property type="entry name" value="HTH_6"/>
    <property type="match status" value="1"/>
</dbReference>
<evidence type="ECO:0000313" key="6">
    <source>
        <dbReference type="EMBL" id="MQS11578.1"/>
    </source>
</evidence>
<proteinExistence type="predicted"/>
<comment type="caution">
    <text evidence="6">The sequence shown here is derived from an EMBL/GenBank/DDBJ whole genome shotgun (WGS) entry which is preliminary data.</text>
</comment>
<evidence type="ECO:0000259" key="5">
    <source>
        <dbReference type="PROSITE" id="PS51464"/>
    </source>
</evidence>
<dbReference type="PROSITE" id="PS51071">
    <property type="entry name" value="HTH_RPIR"/>
    <property type="match status" value="1"/>
</dbReference>
<sequence length="287" mass="29428">MEECSEFSPLESQLAAQIRARLGELRGTESRVAQVVLDRGTDLVHLSVSDVAALAGTAPSSVVRACQRLGFRGYQELKIAAARHAPRPAPGPADDRDPAARALADSLRAAREALDGMTATLTPADLRAAAGLLDGADQVLLAGTGLSGAVVLDLAYRLRALGLLVDAPADPLTAQLAAAQLPPTGVCLAVSHTGATPTVVDTARRARAAGAAVLAVTSYARSPLTEIATHTLVAGGQDLVFGLETTASRLAHLAAVDALAATLLALRGPRAEQALRLSADVTADQMY</sequence>
<dbReference type="Proteomes" id="UP000450000">
    <property type="component" value="Unassembled WGS sequence"/>
</dbReference>
<dbReference type="GO" id="GO:1901135">
    <property type="term" value="P:carbohydrate derivative metabolic process"/>
    <property type="evidence" value="ECO:0007669"/>
    <property type="project" value="InterPro"/>
</dbReference>
<dbReference type="InterPro" id="IPR035472">
    <property type="entry name" value="RpiR-like_SIS"/>
</dbReference>
<dbReference type="InterPro" id="IPR036388">
    <property type="entry name" value="WH-like_DNA-bd_sf"/>
</dbReference>
<dbReference type="PROSITE" id="PS51464">
    <property type="entry name" value="SIS"/>
    <property type="match status" value="1"/>
</dbReference>
<dbReference type="Gene3D" id="3.40.50.10490">
    <property type="entry name" value="Glucose-6-phosphate isomerase like protein, domain 1"/>
    <property type="match status" value="1"/>
</dbReference>
<evidence type="ECO:0000256" key="3">
    <source>
        <dbReference type="ARBA" id="ARBA00023163"/>
    </source>
</evidence>
<feature type="domain" description="HTH rpiR-type" evidence="4">
    <location>
        <begin position="12"/>
        <end position="88"/>
    </location>
</feature>
<evidence type="ECO:0000256" key="2">
    <source>
        <dbReference type="ARBA" id="ARBA00023125"/>
    </source>
</evidence>
<dbReference type="SUPFAM" id="SSF46689">
    <property type="entry name" value="Homeodomain-like"/>
    <property type="match status" value="1"/>
</dbReference>
<dbReference type="RefSeq" id="WP_153460167.1">
    <property type="nucleotide sequence ID" value="NZ_WBOF01000001.1"/>
</dbReference>
<evidence type="ECO:0000313" key="7">
    <source>
        <dbReference type="Proteomes" id="UP000450000"/>
    </source>
</evidence>
<evidence type="ECO:0000259" key="4">
    <source>
        <dbReference type="PROSITE" id="PS51071"/>
    </source>
</evidence>
<reference evidence="6 7" key="1">
    <citation type="submission" date="2019-09" db="EMBL/GenBank/DDBJ databases">
        <title>Genome Sequences of Streptomyces kaniharaensis ATCC 21070.</title>
        <authorList>
            <person name="Zhu W."/>
            <person name="De Crecy-Lagard V."/>
            <person name="Richards N.G."/>
        </authorList>
    </citation>
    <scope>NUCLEOTIDE SEQUENCE [LARGE SCALE GENOMIC DNA]</scope>
    <source>
        <strain evidence="6 7">SF-557</strain>
    </source>
</reference>
<dbReference type="GO" id="GO:0097367">
    <property type="term" value="F:carbohydrate derivative binding"/>
    <property type="evidence" value="ECO:0007669"/>
    <property type="project" value="InterPro"/>
</dbReference>
<dbReference type="AlphaFoldDB" id="A0A6N7KMA4"/>
<keyword evidence="2" id="KW-0238">DNA-binding</keyword>
<dbReference type="InterPro" id="IPR001347">
    <property type="entry name" value="SIS_dom"/>
</dbReference>
<dbReference type="PANTHER" id="PTHR30514">
    <property type="entry name" value="GLUCOKINASE"/>
    <property type="match status" value="1"/>
</dbReference>
<evidence type="ECO:0000256" key="1">
    <source>
        <dbReference type="ARBA" id="ARBA00023015"/>
    </source>
</evidence>
<dbReference type="OrthoDB" id="3770404at2"/>